<dbReference type="GO" id="GO:0003676">
    <property type="term" value="F:nucleic acid binding"/>
    <property type="evidence" value="ECO:0007669"/>
    <property type="project" value="InterPro"/>
</dbReference>
<evidence type="ECO:0000256" key="1">
    <source>
        <dbReference type="PROSITE-ProRule" id="PRU00047"/>
    </source>
</evidence>
<evidence type="ECO:0000256" key="2">
    <source>
        <dbReference type="SAM" id="MobiDB-lite"/>
    </source>
</evidence>
<dbReference type="CDD" id="cd09272">
    <property type="entry name" value="RNase_HI_RT_Ty1"/>
    <property type="match status" value="1"/>
</dbReference>
<dbReference type="Gramene" id="C.cajan_37283.t">
    <property type="protein sequence ID" value="C.cajan_37283.t"/>
    <property type="gene ID" value="C.cajan_37283"/>
</dbReference>
<keyword evidence="1" id="KW-0863">Zinc-finger</keyword>
<feature type="region of interest" description="Disordered" evidence="2">
    <location>
        <begin position="220"/>
        <end position="255"/>
    </location>
</feature>
<organism evidence="4 5">
    <name type="scientific">Cajanus cajan</name>
    <name type="common">Pigeon pea</name>
    <name type="synonym">Cajanus indicus</name>
    <dbReference type="NCBI Taxonomy" id="3821"/>
    <lineage>
        <taxon>Eukaryota</taxon>
        <taxon>Viridiplantae</taxon>
        <taxon>Streptophyta</taxon>
        <taxon>Embryophyta</taxon>
        <taxon>Tracheophyta</taxon>
        <taxon>Spermatophyta</taxon>
        <taxon>Magnoliopsida</taxon>
        <taxon>eudicotyledons</taxon>
        <taxon>Gunneridae</taxon>
        <taxon>Pentapetalae</taxon>
        <taxon>rosids</taxon>
        <taxon>fabids</taxon>
        <taxon>Fabales</taxon>
        <taxon>Fabaceae</taxon>
        <taxon>Papilionoideae</taxon>
        <taxon>50 kb inversion clade</taxon>
        <taxon>NPAAA clade</taxon>
        <taxon>indigoferoid/millettioid clade</taxon>
        <taxon>Phaseoleae</taxon>
        <taxon>Cajanus</taxon>
    </lineage>
</organism>
<accession>A0A151RG27</accession>
<dbReference type="SMART" id="SM00343">
    <property type="entry name" value="ZnF_C2HC"/>
    <property type="match status" value="1"/>
</dbReference>
<dbReference type="InterPro" id="IPR001878">
    <property type="entry name" value="Znf_CCHC"/>
</dbReference>
<dbReference type="EMBL" id="KQ483769">
    <property type="protein sequence ID" value="KYP41500.1"/>
    <property type="molecule type" value="Genomic_DNA"/>
</dbReference>
<keyword evidence="1" id="KW-0479">Metal-binding</keyword>
<feature type="domain" description="CCHC-type" evidence="3">
    <location>
        <begin position="296"/>
        <end position="311"/>
    </location>
</feature>
<dbReference type="PROSITE" id="PS50158">
    <property type="entry name" value="ZF_CCHC"/>
    <property type="match status" value="1"/>
</dbReference>
<dbReference type="Pfam" id="PF22936">
    <property type="entry name" value="Pol_BBD"/>
    <property type="match status" value="1"/>
</dbReference>
<gene>
    <name evidence="4" type="ORF">KK1_037117</name>
</gene>
<dbReference type="Pfam" id="PF14223">
    <property type="entry name" value="Retrotran_gag_2"/>
    <property type="match status" value="1"/>
</dbReference>
<sequence length="614" mass="70551">MALSNFLFPKGNSSNRPPIFNGEGYHYWKSRMQIFIEAIDLNIRDSVENGPFIPTIIVGHEIKDLPKDQWSDDDRRKVQYNLKAKNIITSALGIHEYFRISNCTSAKEMWDTLKVTHEGTNDVKRSRRIILTHEYELFRMNQNESIQDMEKIFTHIINHLASLGKVFPNEDLINKVLRCLSREWKPKVTAIAESKDLTTMSLASLFGKLQEDEMELMRLSQNEDSDKNKRSIALKASSSSHEENGKDDNIEEDDDDDEDFSLFIKRFNKFLRNKGNRRKFNFNIKKKGEESSSTPRCYECNQPGHLKLECPIYKKKMEKSNNKNFKDKKSKKVYITWEENDMDSNDSKTQTWYIDSGCSKHMTGDASKFIDLTPKKSGHVTYGDNNRGKILGIGRVGKNFSTSIKNVLLVEGLKHSLLSVSNVYKINIEFIKRIMRYLLGTTNLGLWYLKNMSFNLVGYSDSDFAGCKIDRKSTSRTCHFIGSALVSWHSKKQNSVALSTAEAEYVAAGSWCAQILWMKQQLSDFGLSLDHIPIKCDNNSAINLSKNPVLHSRTKHIEIRHHFLRDCVQKGDCVLEFVETKNQLADIFTKSLPKENFSSIRQELGILDSSHINS</sequence>
<protein>
    <submittedName>
        <fullName evidence="4">Copia protein</fullName>
    </submittedName>
</protein>
<keyword evidence="1" id="KW-0862">Zinc</keyword>
<name>A0A151RG27_CAJCA</name>
<dbReference type="PANTHER" id="PTHR11439">
    <property type="entry name" value="GAG-POL-RELATED RETROTRANSPOSON"/>
    <property type="match status" value="1"/>
</dbReference>
<evidence type="ECO:0000313" key="4">
    <source>
        <dbReference type="EMBL" id="KYP41500.1"/>
    </source>
</evidence>
<dbReference type="InterPro" id="IPR054722">
    <property type="entry name" value="PolX-like_BBD"/>
</dbReference>
<dbReference type="AlphaFoldDB" id="A0A151RG27"/>
<dbReference type="InterPro" id="IPR036875">
    <property type="entry name" value="Znf_CCHC_sf"/>
</dbReference>
<evidence type="ECO:0000313" key="5">
    <source>
        <dbReference type="Proteomes" id="UP000075243"/>
    </source>
</evidence>
<keyword evidence="5" id="KW-1185">Reference proteome</keyword>
<dbReference type="PANTHER" id="PTHR11439:SF442">
    <property type="entry name" value="CYSTEINE-RICH RLK (RECEPTOR-LIKE PROTEIN KINASE) 8"/>
    <property type="match status" value="1"/>
</dbReference>
<proteinExistence type="predicted"/>
<dbReference type="GO" id="GO:0008270">
    <property type="term" value="F:zinc ion binding"/>
    <property type="evidence" value="ECO:0007669"/>
    <property type="project" value="UniProtKB-KW"/>
</dbReference>
<dbReference type="SUPFAM" id="SSF57756">
    <property type="entry name" value="Retrovirus zinc finger-like domains"/>
    <property type="match status" value="1"/>
</dbReference>
<evidence type="ECO:0000259" key="3">
    <source>
        <dbReference type="PROSITE" id="PS50158"/>
    </source>
</evidence>
<dbReference type="Proteomes" id="UP000075243">
    <property type="component" value="Unassembled WGS sequence"/>
</dbReference>
<reference evidence="4" key="1">
    <citation type="journal article" date="2012" name="Nat. Biotechnol.">
        <title>Draft genome sequence of pigeonpea (Cajanus cajan), an orphan legume crop of resource-poor farmers.</title>
        <authorList>
            <person name="Varshney R.K."/>
            <person name="Chen W."/>
            <person name="Li Y."/>
            <person name="Bharti A.K."/>
            <person name="Saxena R.K."/>
            <person name="Schlueter J.A."/>
            <person name="Donoghue M.T."/>
            <person name="Azam S."/>
            <person name="Fan G."/>
            <person name="Whaley A.M."/>
            <person name="Farmer A.D."/>
            <person name="Sheridan J."/>
            <person name="Iwata A."/>
            <person name="Tuteja R."/>
            <person name="Penmetsa R.V."/>
            <person name="Wu W."/>
            <person name="Upadhyaya H.D."/>
            <person name="Yang S.P."/>
            <person name="Shah T."/>
            <person name="Saxena K.B."/>
            <person name="Michael T."/>
            <person name="McCombie W.R."/>
            <person name="Yang B."/>
            <person name="Zhang G."/>
            <person name="Yang H."/>
            <person name="Wang J."/>
            <person name="Spillane C."/>
            <person name="Cook D.R."/>
            <person name="May G.D."/>
            <person name="Xu X."/>
            <person name="Jackson S.A."/>
        </authorList>
    </citation>
    <scope>NUCLEOTIDE SEQUENCE [LARGE SCALE GENOMIC DNA]</scope>
</reference>